<organism evidence="2 3">
    <name type="scientific">Lithospermum erythrorhizon</name>
    <name type="common">Purple gromwell</name>
    <name type="synonym">Lithospermum officinale var. erythrorhizon</name>
    <dbReference type="NCBI Taxonomy" id="34254"/>
    <lineage>
        <taxon>Eukaryota</taxon>
        <taxon>Viridiplantae</taxon>
        <taxon>Streptophyta</taxon>
        <taxon>Embryophyta</taxon>
        <taxon>Tracheophyta</taxon>
        <taxon>Spermatophyta</taxon>
        <taxon>Magnoliopsida</taxon>
        <taxon>eudicotyledons</taxon>
        <taxon>Gunneridae</taxon>
        <taxon>Pentapetalae</taxon>
        <taxon>asterids</taxon>
        <taxon>lamiids</taxon>
        <taxon>Boraginales</taxon>
        <taxon>Boraginaceae</taxon>
        <taxon>Boraginoideae</taxon>
        <taxon>Lithospermeae</taxon>
        <taxon>Lithospermum</taxon>
    </lineage>
</organism>
<feature type="region of interest" description="Disordered" evidence="1">
    <location>
        <begin position="35"/>
        <end position="97"/>
    </location>
</feature>
<accession>A0AAV3Q6L2</accession>
<dbReference type="EMBL" id="BAABME010020199">
    <property type="protein sequence ID" value="GAA0159709.1"/>
    <property type="molecule type" value="Genomic_DNA"/>
</dbReference>
<dbReference type="InterPro" id="IPR021109">
    <property type="entry name" value="Peptidase_aspartic_dom_sf"/>
</dbReference>
<feature type="compositionally biased region" description="Basic and acidic residues" evidence="1">
    <location>
        <begin position="35"/>
        <end position="44"/>
    </location>
</feature>
<dbReference type="Gene3D" id="2.40.70.10">
    <property type="entry name" value="Acid Proteases"/>
    <property type="match status" value="1"/>
</dbReference>
<evidence type="ECO:0000313" key="3">
    <source>
        <dbReference type="Proteomes" id="UP001454036"/>
    </source>
</evidence>
<keyword evidence="3" id="KW-1185">Reference proteome</keyword>
<evidence type="ECO:0000313" key="2">
    <source>
        <dbReference type="EMBL" id="GAA0159709.1"/>
    </source>
</evidence>
<dbReference type="AlphaFoldDB" id="A0AAV3Q6L2"/>
<feature type="compositionally biased region" description="Basic and acidic residues" evidence="1">
    <location>
        <begin position="71"/>
        <end position="97"/>
    </location>
</feature>
<gene>
    <name evidence="2" type="ORF">LIER_38917</name>
</gene>
<dbReference type="PANTHER" id="PTHR12917:SF18">
    <property type="entry name" value="DNA DAMAGE-INDUCIBLE PROTEIN 1-LIKE"/>
    <property type="match status" value="1"/>
</dbReference>
<dbReference type="Pfam" id="PF13975">
    <property type="entry name" value="gag-asp_proteas"/>
    <property type="match status" value="1"/>
</dbReference>
<feature type="compositionally biased region" description="Polar residues" evidence="1">
    <location>
        <begin position="59"/>
        <end position="69"/>
    </location>
</feature>
<dbReference type="SUPFAM" id="SSF50630">
    <property type="entry name" value="Acid proteases"/>
    <property type="match status" value="1"/>
</dbReference>
<name>A0AAV3Q6L2_LITER</name>
<dbReference type="Proteomes" id="UP001454036">
    <property type="component" value="Unassembled WGS sequence"/>
</dbReference>
<sequence length="294" mass="33139">MDGLQSGANIEVKRRNVRDIEEAITVAKDLMELKKEFPSKEKGGGDTSLQKIVEKRDNSPTGALTSSWRGRTIERDKKGQDTFSDGHKKNESRNDDPWRLEQREPKCYFCDGAHWTKECPQKKVLKSLACQLEKADGETYEEKINSLIASRRPKNGGLVYVEAKVNGGTIRTLIDTGATHNFISPEEARRLRISYTKETDWIKAVNSAAQPILGVACGIPIHLGEWTGTIDVIIGSMDDCHMVLGVEFFHQVSSVTFEKDNTMHLHEGATTYKVPLRRDQTSIRRISMLEIKSY</sequence>
<protein>
    <submittedName>
        <fullName evidence="2">Uncharacterized protein</fullName>
    </submittedName>
</protein>
<comment type="caution">
    <text evidence="2">The sequence shown here is derived from an EMBL/GenBank/DDBJ whole genome shotgun (WGS) entry which is preliminary data.</text>
</comment>
<dbReference type="CDD" id="cd00303">
    <property type="entry name" value="retropepsin_like"/>
    <property type="match status" value="1"/>
</dbReference>
<evidence type="ECO:0000256" key="1">
    <source>
        <dbReference type="SAM" id="MobiDB-lite"/>
    </source>
</evidence>
<dbReference type="PANTHER" id="PTHR12917">
    <property type="entry name" value="ASPARTYL PROTEASE DDI-RELATED"/>
    <property type="match status" value="1"/>
</dbReference>
<proteinExistence type="predicted"/>
<reference evidence="2 3" key="1">
    <citation type="submission" date="2024-01" db="EMBL/GenBank/DDBJ databases">
        <title>The complete chloroplast genome sequence of Lithospermum erythrorhizon: insights into the phylogenetic relationship among Boraginaceae species and the maternal lineages of purple gromwells.</title>
        <authorList>
            <person name="Okada T."/>
            <person name="Watanabe K."/>
        </authorList>
    </citation>
    <scope>NUCLEOTIDE SEQUENCE [LARGE SCALE GENOMIC DNA]</scope>
</reference>